<feature type="compositionally biased region" description="Basic residues" evidence="1">
    <location>
        <begin position="33"/>
        <end position="45"/>
    </location>
</feature>
<comment type="caution">
    <text evidence="3">The sequence shown here is derived from an EMBL/GenBank/DDBJ whole genome shotgun (WGS) entry which is preliminary data.</text>
</comment>
<proteinExistence type="predicted"/>
<gene>
    <name evidence="3" type="ORF">VNI00_003811</name>
</gene>
<evidence type="ECO:0000259" key="2">
    <source>
        <dbReference type="Pfam" id="PF18717"/>
    </source>
</evidence>
<protein>
    <recommendedName>
        <fullName evidence="2">HMG domain-containing protein</fullName>
    </recommendedName>
</protein>
<sequence>MASSKRSWVLEPCPEEAPKRQKFPGHSKESIKSPKKKHCPGRRGKQNTLRQRNKSGTTDDPNQGEVQAQCTSGPGPGECSLPWEDTSLLVAEVDMAGSADADPEKADDEDAYNEFVHLVDEQYITFVQVTTFLYVVQGFDSENRSGTGSFYHLEARKNGETAVQLSCLCPDGKKGGCIHKRYYQDFRDLRFRMNEDAVKAEGAVVLFRRQMIGIDDETWINRFSVAYDNQSDAIRSRTIVTYEGRDVGGGKWISKQLLDMIVGNSDDLMDDEAGERGGLDEAAEMYMVDSANASSVDERAISYLPILPPPWASLPEDPQLYSRPSPNDSLPEVLSLESTSRSACGKQFFNPLLTTIQRECTVYALTGRRKHIICVQSCPSCPPVQKCFIGPDVRALGVFNLNNSVLFTHELLDDYTNRYTGSETPFAAFVVSMTRIYEGRGDKFVGEDLFRSAWFAFASLQYMAGDMSCPSCGEAPDTVIFDGVTTGFAKRHLRETLSPPTVIPPDPLVRYRTRHPGLQWIPGSHSKGPCTRDKFASWIKRWGDKGTVSPSEREQRSAELHSLEQELRAVGADPVAKALGAIYGSETGLQDSRVRRRYRMVFEQLSANESALQMVNVLGLESLKRFVEKPSVANASLLVDVPALMQVVEQAVRTNCHVEVVVNLCRWITQRAGEVLALLMQGDHTSLEKIRNSKACNDNWKEVCQHPICHR</sequence>
<dbReference type="InterPro" id="IPR040648">
    <property type="entry name" value="HMGXB3_CxC4"/>
</dbReference>
<feature type="domain" description="HMG" evidence="2">
    <location>
        <begin position="331"/>
        <end position="457"/>
    </location>
</feature>
<keyword evidence="4" id="KW-1185">Reference proteome</keyword>
<reference evidence="3 4" key="1">
    <citation type="submission" date="2024-01" db="EMBL/GenBank/DDBJ databases">
        <title>A draft genome for a cacao thread blight-causing isolate of Paramarasmius palmivorus.</title>
        <authorList>
            <person name="Baruah I.K."/>
            <person name="Bukari Y."/>
            <person name="Amoako-Attah I."/>
            <person name="Meinhardt L.W."/>
            <person name="Bailey B.A."/>
            <person name="Cohen S.P."/>
        </authorList>
    </citation>
    <scope>NUCLEOTIDE SEQUENCE [LARGE SCALE GENOMIC DNA]</scope>
    <source>
        <strain evidence="3 4">GH-12</strain>
    </source>
</reference>
<evidence type="ECO:0000256" key="1">
    <source>
        <dbReference type="SAM" id="MobiDB-lite"/>
    </source>
</evidence>
<feature type="compositionally biased region" description="Polar residues" evidence="1">
    <location>
        <begin position="46"/>
        <end position="72"/>
    </location>
</feature>
<evidence type="ECO:0000313" key="4">
    <source>
        <dbReference type="Proteomes" id="UP001383192"/>
    </source>
</evidence>
<dbReference type="Proteomes" id="UP001383192">
    <property type="component" value="Unassembled WGS sequence"/>
</dbReference>
<dbReference type="Pfam" id="PF18717">
    <property type="entry name" value="CxC4"/>
    <property type="match status" value="1"/>
</dbReference>
<name>A0AAW0DKH1_9AGAR</name>
<feature type="region of interest" description="Disordered" evidence="1">
    <location>
        <begin position="1"/>
        <end position="77"/>
    </location>
</feature>
<dbReference type="EMBL" id="JAYKXP010000010">
    <property type="protein sequence ID" value="KAK7053192.1"/>
    <property type="molecule type" value="Genomic_DNA"/>
</dbReference>
<evidence type="ECO:0000313" key="3">
    <source>
        <dbReference type="EMBL" id="KAK7053192.1"/>
    </source>
</evidence>
<accession>A0AAW0DKH1</accession>
<dbReference type="AlphaFoldDB" id="A0AAW0DKH1"/>
<organism evidence="3 4">
    <name type="scientific">Paramarasmius palmivorus</name>
    <dbReference type="NCBI Taxonomy" id="297713"/>
    <lineage>
        <taxon>Eukaryota</taxon>
        <taxon>Fungi</taxon>
        <taxon>Dikarya</taxon>
        <taxon>Basidiomycota</taxon>
        <taxon>Agaricomycotina</taxon>
        <taxon>Agaricomycetes</taxon>
        <taxon>Agaricomycetidae</taxon>
        <taxon>Agaricales</taxon>
        <taxon>Marasmiineae</taxon>
        <taxon>Marasmiaceae</taxon>
        <taxon>Paramarasmius</taxon>
    </lineage>
</organism>